<dbReference type="PROSITE" id="PS50880">
    <property type="entry name" value="TOPRIM"/>
    <property type="match status" value="1"/>
</dbReference>
<dbReference type="Gene3D" id="3.40.1360.10">
    <property type="match status" value="1"/>
</dbReference>
<evidence type="ECO:0000313" key="16">
    <source>
        <dbReference type="Proteomes" id="UP000756860"/>
    </source>
</evidence>
<dbReference type="InterPro" id="IPR002694">
    <property type="entry name" value="Znf_CHC2"/>
</dbReference>
<dbReference type="Gene3D" id="1.10.860.10">
    <property type="entry name" value="DNAb Helicase, Chain A"/>
    <property type="match status" value="1"/>
</dbReference>
<evidence type="ECO:0000256" key="9">
    <source>
        <dbReference type="ARBA" id="ARBA00022842"/>
    </source>
</evidence>
<dbReference type="InterPro" id="IPR030846">
    <property type="entry name" value="DnaG_bac"/>
</dbReference>
<feature type="domain" description="Toprim" evidence="14">
    <location>
        <begin position="259"/>
        <end position="340"/>
    </location>
</feature>
<evidence type="ECO:0000259" key="14">
    <source>
        <dbReference type="PROSITE" id="PS50880"/>
    </source>
</evidence>
<keyword evidence="1 12" id="KW-0240">DNA-directed RNA polymerase</keyword>
<comment type="caution">
    <text evidence="15">The sequence shown here is derived from an EMBL/GenBank/DDBJ whole genome shotgun (WGS) entry which is preliminary data.</text>
</comment>
<dbReference type="InterPro" id="IPR050219">
    <property type="entry name" value="DnaG_primase"/>
</dbReference>
<dbReference type="Pfam" id="PF01807">
    <property type="entry name" value="Zn_ribbon_DnaG"/>
    <property type="match status" value="1"/>
</dbReference>
<dbReference type="Gene3D" id="3.90.980.10">
    <property type="entry name" value="DNA primase, catalytic core, N-terminal domain"/>
    <property type="match status" value="1"/>
</dbReference>
<accession>A0ABS5SD75</accession>
<evidence type="ECO:0000256" key="12">
    <source>
        <dbReference type="HAMAP-Rule" id="MF_00974"/>
    </source>
</evidence>
<dbReference type="CDD" id="cd03364">
    <property type="entry name" value="TOPRIM_DnaG_primases"/>
    <property type="match status" value="1"/>
</dbReference>
<dbReference type="SUPFAM" id="SSF57783">
    <property type="entry name" value="Zinc beta-ribbon"/>
    <property type="match status" value="1"/>
</dbReference>
<comment type="catalytic activity">
    <reaction evidence="12">
        <text>ssDNA + n NTP = ssDNA/pppN(pN)n-1 hybrid + (n-1) diphosphate.</text>
        <dbReference type="EC" id="2.7.7.101"/>
    </reaction>
</comment>
<keyword evidence="9" id="KW-0460">Magnesium</keyword>
<keyword evidence="5 12" id="KW-0235">DNA replication</keyword>
<feature type="zinc finger region" description="CHC2-type" evidence="12">
    <location>
        <begin position="39"/>
        <end position="63"/>
    </location>
</feature>
<sequence>MSMIPDDKVREVRERAAILDVISDYVNLRKSGANYQGICPFHGEKTPSFNVNPAREIFHCFGCGVGGNVFTFIMKIEGLAFPEAVKFVAKRVGVVIEDRPLTATEQRRQDEREQFYRVNELAARFYRRVLLEDGAGEAGRRYLERRGVDAATSEAYRLGFAPDRWDGLAHFLQQQRVPLPLAEKLGIVRQREGGGYYDIFRNRLIFTIADPQGRPIGFGGRVLDDSLPKYINSPESPIYHKSEVLFGVDLARQAMRGEGAAIIVEGYFDHLALFQSGVKNVVATCGTALTPGHLKLLQRYAGRFYTLFDSDSAGKKATFRAMELFLGENVPASVIELTAGEDPDSYLRKEGADAFAGRLKGARPIFDYFFRDLVQRSDTGSVAGKVAVIDQLTPFLAKISNPVERDLYVREIARVLGVEERALLRKLGKGPVTAADMVPVRGQQRGSLGSEEMLLALMGKFPEVAGRVREYGPAGLFSPEHLPIAETILAQQETGNMVDWGRILEQIGSPEERNRLAALFVADAHLDDIDPHKAFDQCLQARERDSLRGLKSLARELSQLDPDSTRYRELLEQMESLRNRKSQLL</sequence>
<evidence type="ECO:0000256" key="2">
    <source>
        <dbReference type="ARBA" id="ARBA00022515"/>
    </source>
</evidence>
<proteinExistence type="inferred from homology"/>
<dbReference type="EC" id="2.7.7.101" evidence="12"/>
<evidence type="ECO:0000256" key="5">
    <source>
        <dbReference type="ARBA" id="ARBA00022705"/>
    </source>
</evidence>
<evidence type="ECO:0000256" key="1">
    <source>
        <dbReference type="ARBA" id="ARBA00022478"/>
    </source>
</evidence>
<comment type="subunit">
    <text evidence="12">Monomer. Interacts with DnaB.</text>
</comment>
<keyword evidence="7 12" id="KW-0863">Zinc-finger</keyword>
<evidence type="ECO:0000256" key="4">
    <source>
        <dbReference type="ARBA" id="ARBA00022695"/>
    </source>
</evidence>
<dbReference type="SMART" id="SM00493">
    <property type="entry name" value="TOPRIM"/>
    <property type="match status" value="1"/>
</dbReference>
<dbReference type="Proteomes" id="UP000756860">
    <property type="component" value="Unassembled WGS sequence"/>
</dbReference>
<reference evidence="15 16" key="1">
    <citation type="submission" date="2021-05" db="EMBL/GenBank/DDBJ databases">
        <title>The draft genome of Geobacter luticola JCM 17780.</title>
        <authorList>
            <person name="Xu Z."/>
            <person name="Masuda Y."/>
            <person name="Itoh H."/>
            <person name="Senoo K."/>
        </authorList>
    </citation>
    <scope>NUCLEOTIDE SEQUENCE [LARGE SCALE GENOMIC DNA]</scope>
    <source>
        <strain evidence="15 16">JCM 17780</strain>
    </source>
</reference>
<dbReference type="Gene3D" id="3.90.580.10">
    <property type="entry name" value="Zinc finger, CHC2-type domain"/>
    <property type="match status" value="1"/>
</dbReference>
<dbReference type="Pfam" id="PF08275">
    <property type="entry name" value="DNAG_N"/>
    <property type="match status" value="1"/>
</dbReference>
<keyword evidence="8 12" id="KW-0862">Zinc</keyword>
<dbReference type="PIRSF" id="PIRSF002811">
    <property type="entry name" value="DnaG"/>
    <property type="match status" value="1"/>
</dbReference>
<dbReference type="PANTHER" id="PTHR30313:SF2">
    <property type="entry name" value="DNA PRIMASE"/>
    <property type="match status" value="1"/>
</dbReference>
<comment type="function">
    <text evidence="12 13">RNA polymerase that catalyzes the synthesis of short RNA molecules used as primers for DNA polymerase during DNA replication.</text>
</comment>
<dbReference type="RefSeq" id="WP_214175333.1">
    <property type="nucleotide sequence ID" value="NZ_JAHCVK010000003.1"/>
</dbReference>
<dbReference type="InterPro" id="IPR036977">
    <property type="entry name" value="DNA_primase_Znf_CHC2"/>
</dbReference>
<name>A0ABS5SD75_9BACT</name>
<dbReference type="InterPro" id="IPR016136">
    <property type="entry name" value="DNA_helicase_N/primase_C"/>
</dbReference>
<dbReference type="Pfam" id="PF10410">
    <property type="entry name" value="DnaB_bind"/>
    <property type="match status" value="1"/>
</dbReference>
<dbReference type="PANTHER" id="PTHR30313">
    <property type="entry name" value="DNA PRIMASE"/>
    <property type="match status" value="1"/>
</dbReference>
<evidence type="ECO:0000256" key="7">
    <source>
        <dbReference type="ARBA" id="ARBA00022771"/>
    </source>
</evidence>
<dbReference type="InterPro" id="IPR013264">
    <property type="entry name" value="DNAG_N"/>
</dbReference>
<evidence type="ECO:0000256" key="13">
    <source>
        <dbReference type="PIRNR" id="PIRNR002811"/>
    </source>
</evidence>
<evidence type="ECO:0000256" key="11">
    <source>
        <dbReference type="ARBA" id="ARBA00023163"/>
    </source>
</evidence>
<dbReference type="NCBIfam" id="TIGR01391">
    <property type="entry name" value="dnaG"/>
    <property type="match status" value="1"/>
</dbReference>
<keyword evidence="10 12" id="KW-0238">DNA-binding</keyword>
<organism evidence="15 16">
    <name type="scientific">Geomobilimonas luticola</name>
    <dbReference type="NCBI Taxonomy" id="1114878"/>
    <lineage>
        <taxon>Bacteria</taxon>
        <taxon>Pseudomonadati</taxon>
        <taxon>Thermodesulfobacteriota</taxon>
        <taxon>Desulfuromonadia</taxon>
        <taxon>Geobacterales</taxon>
        <taxon>Geobacteraceae</taxon>
        <taxon>Geomobilimonas</taxon>
    </lineage>
</organism>
<evidence type="ECO:0000256" key="6">
    <source>
        <dbReference type="ARBA" id="ARBA00022723"/>
    </source>
</evidence>
<dbReference type="InterPro" id="IPR037068">
    <property type="entry name" value="DNA_primase_core_N_sf"/>
</dbReference>
<dbReference type="InterPro" id="IPR006295">
    <property type="entry name" value="DNA_primase_DnaG"/>
</dbReference>
<comment type="similarity">
    <text evidence="12 13">Belongs to the DnaG primase family.</text>
</comment>
<dbReference type="SUPFAM" id="SSF56731">
    <property type="entry name" value="DNA primase core"/>
    <property type="match status" value="1"/>
</dbReference>
<evidence type="ECO:0000313" key="15">
    <source>
        <dbReference type="EMBL" id="MBT0653333.1"/>
    </source>
</evidence>
<dbReference type="Gene3D" id="1.20.50.20">
    <property type="entry name" value="DnaG, RNA polymerase domain, helical bundle"/>
    <property type="match status" value="1"/>
</dbReference>
<dbReference type="InterPro" id="IPR034151">
    <property type="entry name" value="TOPRIM_DnaG_bac"/>
</dbReference>
<keyword evidence="3 12" id="KW-0808">Transferase</keyword>
<comment type="cofactor">
    <cofactor evidence="12 13">
        <name>Zn(2+)</name>
        <dbReference type="ChEBI" id="CHEBI:29105"/>
    </cofactor>
    <text evidence="12 13">Binds 1 zinc ion per monomer.</text>
</comment>
<comment type="domain">
    <text evidence="12">Contains an N-terminal zinc-binding domain, a central core domain that contains the primase activity, and a C-terminal DnaB-binding domain.</text>
</comment>
<keyword evidence="2 12" id="KW-0639">Primosome</keyword>
<evidence type="ECO:0000256" key="10">
    <source>
        <dbReference type="ARBA" id="ARBA00023125"/>
    </source>
</evidence>
<dbReference type="HAMAP" id="MF_00974">
    <property type="entry name" value="DNA_primase_DnaG"/>
    <property type="match status" value="1"/>
</dbReference>
<dbReference type="SMART" id="SM00400">
    <property type="entry name" value="ZnF_CHCC"/>
    <property type="match status" value="1"/>
</dbReference>
<dbReference type="InterPro" id="IPR006171">
    <property type="entry name" value="TOPRIM_dom"/>
</dbReference>
<gene>
    <name evidence="12 15" type="primary">dnaG</name>
    <name evidence="15" type="ORF">KI810_09730</name>
</gene>
<dbReference type="InterPro" id="IPR019475">
    <property type="entry name" value="DNA_primase_DnaB-bd"/>
</dbReference>
<evidence type="ECO:0000256" key="8">
    <source>
        <dbReference type="ARBA" id="ARBA00022833"/>
    </source>
</evidence>
<keyword evidence="11 12" id="KW-0804">Transcription</keyword>
<evidence type="ECO:0000256" key="3">
    <source>
        <dbReference type="ARBA" id="ARBA00022679"/>
    </source>
</evidence>
<protein>
    <recommendedName>
        <fullName evidence="12 13">DNA primase</fullName>
        <ecNumber evidence="12">2.7.7.101</ecNumber>
    </recommendedName>
</protein>
<keyword evidence="6 12" id="KW-0479">Metal-binding</keyword>
<keyword evidence="16" id="KW-1185">Reference proteome</keyword>
<dbReference type="Pfam" id="PF13155">
    <property type="entry name" value="Toprim_2"/>
    <property type="match status" value="1"/>
</dbReference>
<keyword evidence="4 12" id="KW-0548">Nucleotidyltransferase</keyword>
<dbReference type="EMBL" id="JAHCVK010000003">
    <property type="protein sequence ID" value="MBT0653333.1"/>
    <property type="molecule type" value="Genomic_DNA"/>
</dbReference>